<feature type="transmembrane region" description="Helical" evidence="6">
    <location>
        <begin position="179"/>
        <end position="198"/>
    </location>
</feature>
<feature type="transmembrane region" description="Helical" evidence="6">
    <location>
        <begin position="104"/>
        <end position="132"/>
    </location>
</feature>
<dbReference type="GO" id="GO:0005886">
    <property type="term" value="C:plasma membrane"/>
    <property type="evidence" value="ECO:0007669"/>
    <property type="project" value="UniProtKB-SubCell"/>
</dbReference>
<reference evidence="7 8" key="1">
    <citation type="submission" date="2023-10" db="EMBL/GenBank/DDBJ databases">
        <title>Y20.</title>
        <authorList>
            <person name="Zhang G."/>
            <person name="Ding Y."/>
        </authorList>
    </citation>
    <scope>NUCLEOTIDE SEQUENCE [LARGE SCALE GENOMIC DNA]</scope>
    <source>
        <strain evidence="7 8">Y20</strain>
    </source>
</reference>
<evidence type="ECO:0000256" key="2">
    <source>
        <dbReference type="ARBA" id="ARBA00022475"/>
    </source>
</evidence>
<feature type="transmembrane region" description="Helical" evidence="6">
    <location>
        <begin position="27"/>
        <end position="51"/>
    </location>
</feature>
<dbReference type="GO" id="GO:0022857">
    <property type="term" value="F:transmembrane transporter activity"/>
    <property type="evidence" value="ECO:0007669"/>
    <property type="project" value="InterPro"/>
</dbReference>
<evidence type="ECO:0000256" key="1">
    <source>
        <dbReference type="ARBA" id="ARBA00004651"/>
    </source>
</evidence>
<keyword evidence="3 6" id="KW-0812">Transmembrane</keyword>
<evidence type="ECO:0000256" key="6">
    <source>
        <dbReference type="SAM" id="Phobius"/>
    </source>
</evidence>
<dbReference type="InterPro" id="IPR001851">
    <property type="entry name" value="ABC_transp_permease"/>
</dbReference>
<evidence type="ECO:0000313" key="8">
    <source>
        <dbReference type="Proteomes" id="UP001329313"/>
    </source>
</evidence>
<evidence type="ECO:0000313" key="7">
    <source>
        <dbReference type="EMBL" id="WOQ68614.1"/>
    </source>
</evidence>
<dbReference type="EMBL" id="CP137080">
    <property type="protein sequence ID" value="WOQ68614.1"/>
    <property type="molecule type" value="Genomic_DNA"/>
</dbReference>
<feature type="transmembrane region" description="Helical" evidence="6">
    <location>
        <begin position="138"/>
        <end position="158"/>
    </location>
</feature>
<dbReference type="AlphaFoldDB" id="A0AAU0MF55"/>
<dbReference type="PANTHER" id="PTHR32196">
    <property type="entry name" value="ABC TRANSPORTER PERMEASE PROTEIN YPHD-RELATED-RELATED"/>
    <property type="match status" value="1"/>
</dbReference>
<organism evidence="7 8">
    <name type="scientific">Microbacterium limosum</name>
    <dbReference type="NCBI Taxonomy" id="3079935"/>
    <lineage>
        <taxon>Bacteria</taxon>
        <taxon>Bacillati</taxon>
        <taxon>Actinomycetota</taxon>
        <taxon>Actinomycetes</taxon>
        <taxon>Micrococcales</taxon>
        <taxon>Microbacteriaceae</taxon>
        <taxon>Microbacterium</taxon>
    </lineage>
</organism>
<feature type="transmembrane region" description="Helical" evidence="6">
    <location>
        <begin position="308"/>
        <end position="328"/>
    </location>
</feature>
<dbReference type="CDD" id="cd06579">
    <property type="entry name" value="TM_PBP1_transp_AraH_like"/>
    <property type="match status" value="1"/>
</dbReference>
<dbReference type="KEGG" id="mliy:RYJ27_07720"/>
<dbReference type="Proteomes" id="UP001329313">
    <property type="component" value="Chromosome"/>
</dbReference>
<keyword evidence="5 6" id="KW-0472">Membrane</keyword>
<evidence type="ECO:0000256" key="4">
    <source>
        <dbReference type="ARBA" id="ARBA00022989"/>
    </source>
</evidence>
<accession>A0AAU0MF55</accession>
<sequence length="336" mass="34529">MTITSTTAVPTQPDPGWRRALASVRKFGAIGPLGSLIVLIVLLSILSPYFLTVNNLFNVFQQITVLAIIALGATMVIISGGIDLSVGSVAALSGMIAGVTFSQVGLPMAVALLLALLAGAAAGGANGLLIVYGKVPPFVATLATLSIARGLTLVLSNGQPISGFPDWFRALTSFDIGDIVPAVVILVLVLYALGAWYLKFRPSGREIYAVGGNEEVARLSGINVGWVKLRIYMVAGALAGLGGLVLTSRLNSAQPTAGAGLELDVIAAVVIGGTSLSGGVGTVIGTLIGALIIGVLRNGLNLLDVSAFWQQVVIGAVIAAAVMIDTLGRHRRRRRT</sequence>
<name>A0AAU0MF55_9MICO</name>
<keyword evidence="8" id="KW-1185">Reference proteome</keyword>
<feature type="transmembrane region" description="Helical" evidence="6">
    <location>
        <begin position="63"/>
        <end position="92"/>
    </location>
</feature>
<dbReference type="Pfam" id="PF02653">
    <property type="entry name" value="BPD_transp_2"/>
    <property type="match status" value="1"/>
</dbReference>
<proteinExistence type="predicted"/>
<evidence type="ECO:0000256" key="3">
    <source>
        <dbReference type="ARBA" id="ARBA00022692"/>
    </source>
</evidence>
<keyword evidence="4 6" id="KW-1133">Transmembrane helix</keyword>
<dbReference type="RefSeq" id="WP_330169755.1">
    <property type="nucleotide sequence ID" value="NZ_CP137080.1"/>
</dbReference>
<gene>
    <name evidence="7" type="ORF">RYJ27_07720</name>
</gene>
<comment type="subcellular location">
    <subcellularLocation>
        <location evidence="1">Cell membrane</location>
        <topology evidence="1">Multi-pass membrane protein</topology>
    </subcellularLocation>
</comment>
<feature type="transmembrane region" description="Helical" evidence="6">
    <location>
        <begin position="263"/>
        <end position="296"/>
    </location>
</feature>
<evidence type="ECO:0000256" key="5">
    <source>
        <dbReference type="ARBA" id="ARBA00023136"/>
    </source>
</evidence>
<keyword evidence="2" id="KW-1003">Cell membrane</keyword>
<protein>
    <submittedName>
        <fullName evidence="7">ABC transporter permease</fullName>
    </submittedName>
</protein>
<dbReference type="PANTHER" id="PTHR32196:SF72">
    <property type="entry name" value="RIBOSE IMPORT PERMEASE PROTEIN RBSC"/>
    <property type="match status" value="1"/>
</dbReference>